<dbReference type="GO" id="GO:0005524">
    <property type="term" value="F:ATP binding"/>
    <property type="evidence" value="ECO:0007669"/>
    <property type="project" value="UniProtKB-UniRule"/>
</dbReference>
<reference evidence="15 16" key="1">
    <citation type="submission" date="2019-09" db="EMBL/GenBank/DDBJ databases">
        <title>Phylogeny of genus Pseudoclavibacter and closely related genus.</title>
        <authorList>
            <person name="Li Y."/>
        </authorList>
    </citation>
    <scope>NUCLEOTIDE SEQUENCE [LARGE SCALE GENOMIC DNA]</scope>
    <source>
        <strain evidence="15 16">JCM 16921</strain>
    </source>
</reference>
<gene>
    <name evidence="10 15" type="primary">miaA</name>
    <name evidence="15" type="ORF">F8O02_05100</name>
</gene>
<feature type="binding site" evidence="10">
    <location>
        <begin position="75"/>
        <end position="82"/>
    </location>
    <ligand>
        <name>ATP</name>
        <dbReference type="ChEBI" id="CHEBI:30616"/>
    </ligand>
</feature>
<dbReference type="PANTHER" id="PTHR11088">
    <property type="entry name" value="TRNA DIMETHYLALLYLTRANSFERASE"/>
    <property type="match status" value="1"/>
</dbReference>
<dbReference type="OrthoDB" id="9776390at2"/>
<dbReference type="InterPro" id="IPR018022">
    <property type="entry name" value="IPT"/>
</dbReference>
<feature type="site" description="Interaction with substrate tRNA" evidence="10">
    <location>
        <position position="171"/>
    </location>
</feature>
<evidence type="ECO:0000256" key="2">
    <source>
        <dbReference type="ARBA" id="ARBA00003213"/>
    </source>
</evidence>
<feature type="region of interest" description="Disordered" evidence="14">
    <location>
        <begin position="377"/>
        <end position="398"/>
    </location>
</feature>
<evidence type="ECO:0000313" key="15">
    <source>
        <dbReference type="EMBL" id="KAB1632386.1"/>
    </source>
</evidence>
<feature type="compositionally biased region" description="Basic and acidic residues" evidence="14">
    <location>
        <begin position="19"/>
        <end position="33"/>
    </location>
</feature>
<name>A0A7C8BNC2_9MICO</name>
<comment type="similarity">
    <text evidence="3 10 13">Belongs to the IPP transferase family.</text>
</comment>
<comment type="cofactor">
    <cofactor evidence="1 10">
        <name>Mg(2+)</name>
        <dbReference type="ChEBI" id="CHEBI:18420"/>
    </cofactor>
</comment>
<evidence type="ECO:0000256" key="5">
    <source>
        <dbReference type="ARBA" id="ARBA00022694"/>
    </source>
</evidence>
<evidence type="ECO:0000256" key="14">
    <source>
        <dbReference type="SAM" id="MobiDB-lite"/>
    </source>
</evidence>
<dbReference type="NCBIfam" id="TIGR00174">
    <property type="entry name" value="miaA"/>
    <property type="match status" value="1"/>
</dbReference>
<accession>A0A7C8BNC2</accession>
<keyword evidence="8 10" id="KW-0460">Magnesium</keyword>
<dbReference type="InterPro" id="IPR027417">
    <property type="entry name" value="P-loop_NTPase"/>
</dbReference>
<dbReference type="InterPro" id="IPR039657">
    <property type="entry name" value="Dimethylallyltransferase"/>
</dbReference>
<sequence length="398" mass="42646">MGSRTGRPGRRRPPGLARHPHDSPGARRERHADAGSGGCTAGRRAAGGHPTGRCDGGRAGRPLPAPPVSLVVIGGATATGKSAIAVAVALALRERGVTAEVVSADAMQLYRGMDIGTAKITPAERQGVPHHLLDVLDIAEESTAARYRAPARRAIDDILDRGGVALLVGGSGFYLDAVLADRPMPGTDPEIRARIEAETKRLDPAGLRARLAAVDPVAAARIDPRNRRRAIRALEVHAMTGRPFSTFRADPGRPWRPHRLYVVEDDRARLDARIADRVRRMWRDGMIAEVRALLARGLRGAPTASRATGYPQAVAQIDGVMDEAEAIAATTRATTRLVKKQRTWFRRYPEAVRLRTPAGPGDHAAVDRIVADVLADRAGRDDARPDAADGGDGEDRTR</sequence>
<keyword evidence="5 10" id="KW-0819">tRNA processing</keyword>
<comment type="subunit">
    <text evidence="10">Monomer.</text>
</comment>
<evidence type="ECO:0000256" key="9">
    <source>
        <dbReference type="ARBA" id="ARBA00049563"/>
    </source>
</evidence>
<dbReference type="Gene3D" id="3.40.50.300">
    <property type="entry name" value="P-loop containing nucleotide triphosphate hydrolases"/>
    <property type="match status" value="1"/>
</dbReference>
<proteinExistence type="inferred from homology"/>
<keyword evidence="4 10" id="KW-0808">Transferase</keyword>
<comment type="function">
    <text evidence="2 10 12">Catalyzes the transfer of a dimethylallyl group onto the adenine at position 37 in tRNAs that read codons beginning with uridine, leading to the formation of N6-(dimethylallyl)adenosine (i(6)A).</text>
</comment>
<dbReference type="HAMAP" id="MF_00185">
    <property type="entry name" value="IPP_trans"/>
    <property type="match status" value="1"/>
</dbReference>
<dbReference type="GO" id="GO:0006400">
    <property type="term" value="P:tRNA modification"/>
    <property type="evidence" value="ECO:0007669"/>
    <property type="project" value="TreeGrafter"/>
</dbReference>
<keyword evidence="7 10" id="KW-0067">ATP-binding</keyword>
<feature type="region of interest" description="Disordered" evidence="14">
    <location>
        <begin position="1"/>
        <end position="65"/>
    </location>
</feature>
<dbReference type="Gene3D" id="1.10.20.140">
    <property type="match status" value="1"/>
</dbReference>
<evidence type="ECO:0000256" key="6">
    <source>
        <dbReference type="ARBA" id="ARBA00022741"/>
    </source>
</evidence>
<organism evidence="15 16">
    <name type="scientific">Pseudoclavibacter caeni</name>
    <dbReference type="NCBI Taxonomy" id="908846"/>
    <lineage>
        <taxon>Bacteria</taxon>
        <taxon>Bacillati</taxon>
        <taxon>Actinomycetota</taxon>
        <taxon>Actinomycetes</taxon>
        <taxon>Micrococcales</taxon>
        <taxon>Microbacteriaceae</taxon>
        <taxon>Pseudoclavibacter</taxon>
    </lineage>
</organism>
<dbReference type="Pfam" id="PF01715">
    <property type="entry name" value="IPPT"/>
    <property type="match status" value="1"/>
</dbReference>
<feature type="binding site" evidence="10">
    <location>
        <begin position="77"/>
        <end position="82"/>
    </location>
    <ligand>
        <name>substrate</name>
    </ligand>
</feature>
<dbReference type="AlphaFoldDB" id="A0A7C8BNC2"/>
<feature type="site" description="Interaction with substrate tRNA" evidence="10">
    <location>
        <position position="192"/>
    </location>
</feature>
<comment type="caution">
    <text evidence="10">Lacks conserved residue(s) required for the propagation of feature annotation.</text>
</comment>
<comment type="catalytic activity">
    <reaction evidence="9 10 11">
        <text>adenosine(37) in tRNA + dimethylallyl diphosphate = N(6)-dimethylallyladenosine(37) in tRNA + diphosphate</text>
        <dbReference type="Rhea" id="RHEA:26482"/>
        <dbReference type="Rhea" id="RHEA-COMP:10162"/>
        <dbReference type="Rhea" id="RHEA-COMP:10375"/>
        <dbReference type="ChEBI" id="CHEBI:33019"/>
        <dbReference type="ChEBI" id="CHEBI:57623"/>
        <dbReference type="ChEBI" id="CHEBI:74411"/>
        <dbReference type="ChEBI" id="CHEBI:74415"/>
        <dbReference type="EC" id="2.5.1.75"/>
    </reaction>
</comment>
<comment type="caution">
    <text evidence="15">The sequence shown here is derived from an EMBL/GenBank/DDBJ whole genome shotgun (WGS) entry which is preliminary data.</text>
</comment>
<evidence type="ECO:0000256" key="12">
    <source>
        <dbReference type="RuleBase" id="RU003784"/>
    </source>
</evidence>
<evidence type="ECO:0000256" key="7">
    <source>
        <dbReference type="ARBA" id="ARBA00022840"/>
    </source>
</evidence>
<dbReference type="EMBL" id="WBKA01000003">
    <property type="protein sequence ID" value="KAB1632386.1"/>
    <property type="molecule type" value="Genomic_DNA"/>
</dbReference>
<dbReference type="GO" id="GO:0052381">
    <property type="term" value="F:tRNA dimethylallyltransferase activity"/>
    <property type="evidence" value="ECO:0007669"/>
    <property type="project" value="UniProtKB-UniRule"/>
</dbReference>
<keyword evidence="6 10" id="KW-0547">Nucleotide-binding</keyword>
<evidence type="ECO:0000256" key="11">
    <source>
        <dbReference type="RuleBase" id="RU003783"/>
    </source>
</evidence>
<evidence type="ECO:0000256" key="13">
    <source>
        <dbReference type="RuleBase" id="RU003785"/>
    </source>
</evidence>
<evidence type="ECO:0000256" key="8">
    <source>
        <dbReference type="ARBA" id="ARBA00022842"/>
    </source>
</evidence>
<evidence type="ECO:0000256" key="3">
    <source>
        <dbReference type="ARBA" id="ARBA00005842"/>
    </source>
</evidence>
<evidence type="ECO:0000256" key="4">
    <source>
        <dbReference type="ARBA" id="ARBA00022679"/>
    </source>
</evidence>
<dbReference type="SUPFAM" id="SSF52540">
    <property type="entry name" value="P-loop containing nucleoside triphosphate hydrolases"/>
    <property type="match status" value="1"/>
</dbReference>
<dbReference type="Proteomes" id="UP000481339">
    <property type="component" value="Unassembled WGS sequence"/>
</dbReference>
<dbReference type="EC" id="2.5.1.75" evidence="10"/>
<evidence type="ECO:0000256" key="10">
    <source>
        <dbReference type="HAMAP-Rule" id="MF_00185"/>
    </source>
</evidence>
<evidence type="ECO:0000256" key="1">
    <source>
        <dbReference type="ARBA" id="ARBA00001946"/>
    </source>
</evidence>
<protein>
    <recommendedName>
        <fullName evidence="10">tRNA dimethylallyltransferase</fullName>
        <ecNumber evidence="10">2.5.1.75</ecNumber>
    </recommendedName>
    <alternativeName>
        <fullName evidence="10">Dimethylallyl diphosphate:tRNA dimethylallyltransferase</fullName>
        <shortName evidence="10">DMAPP:tRNA dimethylallyltransferase</shortName>
        <shortName evidence="10">DMATase</shortName>
    </alternativeName>
    <alternativeName>
        <fullName evidence="10">Isopentenyl-diphosphate:tRNA isopentenyltransferase</fullName>
        <shortName evidence="10">IPP transferase</shortName>
        <shortName evidence="10">IPPT</shortName>
        <shortName evidence="10">IPTase</shortName>
    </alternativeName>
</protein>
<dbReference type="FunFam" id="1.10.20.140:FF:000001">
    <property type="entry name" value="tRNA dimethylallyltransferase"/>
    <property type="match status" value="1"/>
</dbReference>
<evidence type="ECO:0000313" key="16">
    <source>
        <dbReference type="Proteomes" id="UP000481339"/>
    </source>
</evidence>
<dbReference type="PANTHER" id="PTHR11088:SF60">
    <property type="entry name" value="TRNA DIMETHYLALLYLTRANSFERASE"/>
    <property type="match status" value="1"/>
</dbReference>
<keyword evidence="16" id="KW-1185">Reference proteome</keyword>